<dbReference type="Gene3D" id="2.70.70.10">
    <property type="entry name" value="Glucose Permease (Domain IIA)"/>
    <property type="match status" value="1"/>
</dbReference>
<dbReference type="InterPro" id="IPR011055">
    <property type="entry name" value="Dup_hybrid_motif"/>
</dbReference>
<evidence type="ECO:0000256" key="2">
    <source>
        <dbReference type="SAM" id="SignalP"/>
    </source>
</evidence>
<dbReference type="EMBL" id="JBIAHM010000006">
    <property type="protein sequence ID" value="MFE9600723.1"/>
    <property type="molecule type" value="Genomic_DNA"/>
</dbReference>
<dbReference type="PANTHER" id="PTHR21666:SF289">
    <property type="entry name" value="L-ALA--D-GLU ENDOPEPTIDASE"/>
    <property type="match status" value="1"/>
</dbReference>
<comment type="caution">
    <text evidence="4">The sequence shown here is derived from an EMBL/GenBank/DDBJ whole genome shotgun (WGS) entry which is preliminary data.</text>
</comment>
<dbReference type="RefSeq" id="WP_388107410.1">
    <property type="nucleotide sequence ID" value="NZ_JBIAHM010000006.1"/>
</dbReference>
<dbReference type="Proteomes" id="UP001601303">
    <property type="component" value="Unassembled WGS sequence"/>
</dbReference>
<evidence type="ECO:0000313" key="4">
    <source>
        <dbReference type="EMBL" id="MFE9600723.1"/>
    </source>
</evidence>
<organism evidence="4 5">
    <name type="scientific">Streptomyces hokutonensis</name>
    <dbReference type="NCBI Taxonomy" id="1306990"/>
    <lineage>
        <taxon>Bacteria</taxon>
        <taxon>Bacillati</taxon>
        <taxon>Actinomycetota</taxon>
        <taxon>Actinomycetes</taxon>
        <taxon>Kitasatosporales</taxon>
        <taxon>Streptomycetaceae</taxon>
        <taxon>Streptomyces</taxon>
    </lineage>
</organism>
<feature type="chain" id="PRO_5046480686" evidence="2">
    <location>
        <begin position="32"/>
        <end position="191"/>
    </location>
</feature>
<gene>
    <name evidence="4" type="ORF">ACFYNQ_19410</name>
</gene>
<sequence>MRTRRHLRHPHTALALVVALFLTLLTCAAEAADAPPPPPGVPPPPVPAMARTWPVGSHPLVLRGWEPPATLYARGHRGVDLATPAGAPVRAVAAGRVSFAGRVAGRGVVSVELTGTDLRTTYEPVTTTVKKGDEVAAGEVVGTVEITGSHCATSCVHWGLLRGEVYLDPLGLLPPWLLNRGPSRLLPVLSF</sequence>
<feature type="signal peptide" evidence="2">
    <location>
        <begin position="1"/>
        <end position="31"/>
    </location>
</feature>
<dbReference type="SUPFAM" id="SSF51261">
    <property type="entry name" value="Duplicated hybrid motif"/>
    <property type="match status" value="1"/>
</dbReference>
<dbReference type="PANTHER" id="PTHR21666">
    <property type="entry name" value="PEPTIDASE-RELATED"/>
    <property type="match status" value="1"/>
</dbReference>
<dbReference type="Pfam" id="PF01551">
    <property type="entry name" value="Peptidase_M23"/>
    <property type="match status" value="1"/>
</dbReference>
<name>A0ABW6M3K2_9ACTN</name>
<keyword evidence="5" id="KW-1185">Reference proteome</keyword>
<evidence type="ECO:0000259" key="3">
    <source>
        <dbReference type="Pfam" id="PF01551"/>
    </source>
</evidence>
<accession>A0ABW6M3K2</accession>
<protein>
    <submittedName>
        <fullName evidence="4">Murein hydrolase activator EnvC family protein</fullName>
    </submittedName>
</protein>
<dbReference type="CDD" id="cd12797">
    <property type="entry name" value="M23_peptidase"/>
    <property type="match status" value="1"/>
</dbReference>
<reference evidence="4 5" key="1">
    <citation type="submission" date="2024-10" db="EMBL/GenBank/DDBJ databases">
        <title>The Natural Products Discovery Center: Release of the First 8490 Sequenced Strains for Exploring Actinobacteria Biosynthetic Diversity.</title>
        <authorList>
            <person name="Kalkreuter E."/>
            <person name="Kautsar S.A."/>
            <person name="Yang D."/>
            <person name="Bader C.D."/>
            <person name="Teijaro C.N."/>
            <person name="Fluegel L."/>
            <person name="Davis C.M."/>
            <person name="Simpson J.R."/>
            <person name="Lauterbach L."/>
            <person name="Steele A.D."/>
            <person name="Gui C."/>
            <person name="Meng S."/>
            <person name="Li G."/>
            <person name="Viehrig K."/>
            <person name="Ye F."/>
            <person name="Su P."/>
            <person name="Kiefer A.F."/>
            <person name="Nichols A."/>
            <person name="Cepeda A.J."/>
            <person name="Yan W."/>
            <person name="Fan B."/>
            <person name="Jiang Y."/>
            <person name="Adhikari A."/>
            <person name="Zheng C.-J."/>
            <person name="Schuster L."/>
            <person name="Cowan T.M."/>
            <person name="Smanski M.J."/>
            <person name="Chevrette M.G."/>
            <person name="De Carvalho L.P.S."/>
            <person name="Shen B."/>
        </authorList>
    </citation>
    <scope>NUCLEOTIDE SEQUENCE [LARGE SCALE GENOMIC DNA]</scope>
    <source>
        <strain evidence="4 5">NPDC006488</strain>
    </source>
</reference>
<keyword evidence="4" id="KW-0378">Hydrolase</keyword>
<dbReference type="InterPro" id="IPR016047">
    <property type="entry name" value="M23ase_b-sheet_dom"/>
</dbReference>
<dbReference type="GO" id="GO:0016787">
    <property type="term" value="F:hydrolase activity"/>
    <property type="evidence" value="ECO:0007669"/>
    <property type="project" value="UniProtKB-KW"/>
</dbReference>
<evidence type="ECO:0000256" key="1">
    <source>
        <dbReference type="ARBA" id="ARBA00022729"/>
    </source>
</evidence>
<keyword evidence="1 2" id="KW-0732">Signal</keyword>
<proteinExistence type="predicted"/>
<evidence type="ECO:0000313" key="5">
    <source>
        <dbReference type="Proteomes" id="UP001601303"/>
    </source>
</evidence>
<dbReference type="InterPro" id="IPR050570">
    <property type="entry name" value="Cell_wall_metabolism_enzyme"/>
</dbReference>
<feature type="domain" description="M23ase beta-sheet core" evidence="3">
    <location>
        <begin position="75"/>
        <end position="169"/>
    </location>
</feature>